<evidence type="ECO:0000313" key="7">
    <source>
        <dbReference type="Proteomes" id="UP000825935"/>
    </source>
</evidence>
<protein>
    <recommendedName>
        <fullName evidence="5">EF-hand domain-containing protein</fullName>
    </recommendedName>
</protein>
<feature type="domain" description="EF-hand" evidence="5">
    <location>
        <begin position="219"/>
        <end position="254"/>
    </location>
</feature>
<dbReference type="SMART" id="SM00054">
    <property type="entry name" value="EFh"/>
    <property type="match status" value="3"/>
</dbReference>
<feature type="region of interest" description="Disordered" evidence="4">
    <location>
        <begin position="1"/>
        <end position="30"/>
    </location>
</feature>
<evidence type="ECO:0000313" key="6">
    <source>
        <dbReference type="EMBL" id="KAH7298325.1"/>
    </source>
</evidence>
<evidence type="ECO:0000256" key="1">
    <source>
        <dbReference type="ARBA" id="ARBA00022723"/>
    </source>
</evidence>
<dbReference type="SUPFAM" id="SSF47473">
    <property type="entry name" value="EF-hand"/>
    <property type="match status" value="1"/>
</dbReference>
<keyword evidence="1" id="KW-0479">Metal-binding</keyword>
<feature type="domain" description="EF-hand" evidence="5">
    <location>
        <begin position="94"/>
        <end position="129"/>
    </location>
</feature>
<dbReference type="PROSITE" id="PS50222">
    <property type="entry name" value="EF_HAND_2"/>
    <property type="match status" value="3"/>
</dbReference>
<evidence type="ECO:0000256" key="2">
    <source>
        <dbReference type="ARBA" id="ARBA00022737"/>
    </source>
</evidence>
<organism evidence="6 7">
    <name type="scientific">Ceratopteris richardii</name>
    <name type="common">Triangle waterfern</name>
    <dbReference type="NCBI Taxonomy" id="49495"/>
    <lineage>
        <taxon>Eukaryota</taxon>
        <taxon>Viridiplantae</taxon>
        <taxon>Streptophyta</taxon>
        <taxon>Embryophyta</taxon>
        <taxon>Tracheophyta</taxon>
        <taxon>Polypodiopsida</taxon>
        <taxon>Polypodiidae</taxon>
        <taxon>Polypodiales</taxon>
        <taxon>Pteridineae</taxon>
        <taxon>Pteridaceae</taxon>
        <taxon>Parkerioideae</taxon>
        <taxon>Ceratopteris</taxon>
    </lineage>
</organism>
<sequence>MDVRRAQTSSSSVQLFRSRSSPSIGSAASHMDRRRLSNSFELLYSSGLNAYSYFTDCNPSLPSCARFCSSETNTCTGTISSSSWPCRMEGHDRCRTQFLDRVFNVFDVNGDGCVSFDEISQTLKKLGIGTSEMSNPTVLSEVPNQSQSYLSEKEFHDLCATLYSPLEVTDITKGSAPSSSDGDQDLIAAFHVFDKDDDGFITPKELQEVLRSLGFGEAMQLDACVAMIGKVDQDGDGRIDFQEFKLMFDFPEVCPK</sequence>
<feature type="domain" description="EF-hand" evidence="5">
    <location>
        <begin position="181"/>
        <end position="216"/>
    </location>
</feature>
<dbReference type="CDD" id="cd00051">
    <property type="entry name" value="EFh"/>
    <property type="match status" value="1"/>
</dbReference>
<dbReference type="FunFam" id="1.10.238.10:FF:000089">
    <property type="entry name" value="calmodulin-like protein 3"/>
    <property type="match status" value="1"/>
</dbReference>
<proteinExistence type="predicted"/>
<evidence type="ECO:0000256" key="3">
    <source>
        <dbReference type="ARBA" id="ARBA00022837"/>
    </source>
</evidence>
<name>A0A8T2RRZ1_CERRI</name>
<feature type="compositionally biased region" description="Low complexity" evidence="4">
    <location>
        <begin position="9"/>
        <end position="29"/>
    </location>
</feature>
<dbReference type="Pfam" id="PF13499">
    <property type="entry name" value="EF-hand_7"/>
    <property type="match status" value="1"/>
</dbReference>
<keyword evidence="2" id="KW-0677">Repeat</keyword>
<keyword evidence="7" id="KW-1185">Reference proteome</keyword>
<dbReference type="PANTHER" id="PTHR10891">
    <property type="entry name" value="EF-HAND CALCIUM-BINDING DOMAIN CONTAINING PROTEIN"/>
    <property type="match status" value="1"/>
</dbReference>
<dbReference type="GO" id="GO:0005509">
    <property type="term" value="F:calcium ion binding"/>
    <property type="evidence" value="ECO:0007669"/>
    <property type="project" value="InterPro"/>
</dbReference>
<dbReference type="OrthoDB" id="26525at2759"/>
<evidence type="ECO:0000256" key="4">
    <source>
        <dbReference type="SAM" id="MobiDB-lite"/>
    </source>
</evidence>
<dbReference type="Proteomes" id="UP000825935">
    <property type="component" value="Chromosome 25"/>
</dbReference>
<dbReference type="Pfam" id="PF00036">
    <property type="entry name" value="EF-hand_1"/>
    <property type="match status" value="1"/>
</dbReference>
<dbReference type="AlphaFoldDB" id="A0A8T2RRZ1"/>
<dbReference type="Gene3D" id="1.10.238.10">
    <property type="entry name" value="EF-hand"/>
    <property type="match status" value="2"/>
</dbReference>
<dbReference type="InterPro" id="IPR011992">
    <property type="entry name" value="EF-hand-dom_pair"/>
</dbReference>
<dbReference type="InterPro" id="IPR039647">
    <property type="entry name" value="EF_hand_pair_protein_CML-like"/>
</dbReference>
<dbReference type="PROSITE" id="PS00018">
    <property type="entry name" value="EF_HAND_1"/>
    <property type="match status" value="3"/>
</dbReference>
<dbReference type="EMBL" id="CM035430">
    <property type="protein sequence ID" value="KAH7298325.1"/>
    <property type="molecule type" value="Genomic_DNA"/>
</dbReference>
<evidence type="ECO:0000259" key="5">
    <source>
        <dbReference type="PROSITE" id="PS50222"/>
    </source>
</evidence>
<dbReference type="InterPro" id="IPR002048">
    <property type="entry name" value="EF_hand_dom"/>
</dbReference>
<keyword evidence="3" id="KW-0106">Calcium</keyword>
<gene>
    <name evidence="6" type="ORF">KP509_25G037500</name>
</gene>
<reference evidence="6" key="1">
    <citation type="submission" date="2021-08" db="EMBL/GenBank/DDBJ databases">
        <title>WGS assembly of Ceratopteris richardii.</title>
        <authorList>
            <person name="Marchant D.B."/>
            <person name="Chen G."/>
            <person name="Jenkins J."/>
            <person name="Shu S."/>
            <person name="Leebens-Mack J."/>
            <person name="Grimwood J."/>
            <person name="Schmutz J."/>
            <person name="Soltis P."/>
            <person name="Soltis D."/>
            <person name="Chen Z.-H."/>
        </authorList>
    </citation>
    <scope>NUCLEOTIDE SEQUENCE</scope>
    <source>
        <strain evidence="6">Whitten #5841</strain>
        <tissue evidence="6">Leaf</tissue>
    </source>
</reference>
<comment type="caution">
    <text evidence="6">The sequence shown here is derived from an EMBL/GenBank/DDBJ whole genome shotgun (WGS) entry which is preliminary data.</text>
</comment>
<dbReference type="InterPro" id="IPR018247">
    <property type="entry name" value="EF_Hand_1_Ca_BS"/>
</dbReference>
<accession>A0A8T2RRZ1</accession>